<feature type="chain" id="PRO_5047471673" evidence="2">
    <location>
        <begin position="22"/>
        <end position="156"/>
    </location>
</feature>
<sequence length="156" mass="17719">MMLISAAFSCLLLSFSPESLQARVSNSDDVKIQRGKLFRKRGAKEIKKQSGGSGTEKNRGRRFKEASKTKETIQAIDSNIVIPDTPVLPEQVVTIPKEQIEHVQRISHEIETLEVRPLRLDEKALTDPEIQMVNDYYKNNQENNGLPRLHLISKPK</sequence>
<name>A0ABZ2C027_9PROT</name>
<feature type="signal peptide" evidence="2">
    <location>
        <begin position="1"/>
        <end position="21"/>
    </location>
</feature>
<dbReference type="RefSeq" id="WP_331256455.1">
    <property type="nucleotide sequence ID" value="NZ_CP133270.1"/>
</dbReference>
<evidence type="ECO:0000313" key="3">
    <source>
        <dbReference type="EMBL" id="WVX65886.1"/>
    </source>
</evidence>
<evidence type="ECO:0000313" key="4">
    <source>
        <dbReference type="Proteomes" id="UP001330434"/>
    </source>
</evidence>
<dbReference type="Proteomes" id="UP001330434">
    <property type="component" value="Chromosome"/>
</dbReference>
<reference evidence="3 4" key="1">
    <citation type="journal article" date="2024" name="Environ. Microbiol.">
        <title>Novel evolutionary insights on the interactions of the Holosporales (Alphaproteobacteria) with eukaryotic hosts from comparative genomics.</title>
        <authorList>
            <person name="Giovannini M."/>
            <person name="Petroni G."/>
            <person name="Castelli M."/>
        </authorList>
    </citation>
    <scope>NUCLEOTIDE SEQUENCE [LARGE SCALE GENOMIC DNA]</scope>
    <source>
        <strain evidence="3 4">US_Bl 15I1</strain>
    </source>
</reference>
<feature type="region of interest" description="Disordered" evidence="1">
    <location>
        <begin position="42"/>
        <end position="69"/>
    </location>
</feature>
<accession>A0ABZ2C027</accession>
<gene>
    <name evidence="3" type="ORF">Bealeia1_00052</name>
</gene>
<evidence type="ECO:0000256" key="1">
    <source>
        <dbReference type="SAM" id="MobiDB-lite"/>
    </source>
</evidence>
<organism evidence="3 4">
    <name type="scientific">Candidatus Bealeia paramacronuclearis</name>
    <dbReference type="NCBI Taxonomy" id="1921001"/>
    <lineage>
        <taxon>Bacteria</taxon>
        <taxon>Pseudomonadati</taxon>
        <taxon>Pseudomonadota</taxon>
        <taxon>Alphaproteobacteria</taxon>
        <taxon>Holosporales</taxon>
        <taxon>Holosporaceae</taxon>
        <taxon>Candidatus Bealeia</taxon>
    </lineage>
</organism>
<proteinExistence type="predicted"/>
<keyword evidence="4" id="KW-1185">Reference proteome</keyword>
<keyword evidence="2" id="KW-0732">Signal</keyword>
<dbReference type="EMBL" id="CP133270">
    <property type="protein sequence ID" value="WVX65886.1"/>
    <property type="molecule type" value="Genomic_DNA"/>
</dbReference>
<evidence type="ECO:0000256" key="2">
    <source>
        <dbReference type="SAM" id="SignalP"/>
    </source>
</evidence>
<protein>
    <submittedName>
        <fullName evidence="3">Uncharacterized protein</fullName>
    </submittedName>
</protein>